<evidence type="ECO:0000256" key="1">
    <source>
        <dbReference type="ARBA" id="ARBA00001920"/>
    </source>
</evidence>
<dbReference type="InterPro" id="IPR011766">
    <property type="entry name" value="TPP_enzyme_TPP-bd"/>
</dbReference>
<dbReference type="Proteomes" id="UP000242515">
    <property type="component" value="Unassembled WGS sequence"/>
</dbReference>
<dbReference type="PROSITE" id="PS00187">
    <property type="entry name" value="TPP_ENZYMES"/>
    <property type="match status" value="1"/>
</dbReference>
<evidence type="ECO:0000256" key="10">
    <source>
        <dbReference type="RuleBase" id="RU362132"/>
    </source>
</evidence>
<dbReference type="Pfam" id="PF00205">
    <property type="entry name" value="TPP_enzyme_M"/>
    <property type="match status" value="1"/>
</dbReference>
<evidence type="ECO:0000256" key="2">
    <source>
        <dbReference type="ARBA" id="ARBA00001964"/>
    </source>
</evidence>
<proteinExistence type="inferred from homology"/>
<dbReference type="EMBL" id="FOGC01000003">
    <property type="protein sequence ID" value="SEQ51145.1"/>
    <property type="molecule type" value="Genomic_DNA"/>
</dbReference>
<dbReference type="Pfam" id="PF02776">
    <property type="entry name" value="TPP_enzyme_N"/>
    <property type="match status" value="1"/>
</dbReference>
<evidence type="ECO:0000259" key="11">
    <source>
        <dbReference type="Pfam" id="PF00205"/>
    </source>
</evidence>
<keyword evidence="14" id="KW-0670">Pyruvate</keyword>
<dbReference type="PIRSF" id="PIRSF036565">
    <property type="entry name" value="Pyruvt_ip_decrb"/>
    <property type="match status" value="1"/>
</dbReference>
<dbReference type="FunFam" id="3.40.50.970:FF:000024">
    <property type="entry name" value="Pyruvate decarboxylase isozyme"/>
    <property type="match status" value="1"/>
</dbReference>
<accession>A0A1H9GM31</accession>
<dbReference type="SUPFAM" id="SSF52518">
    <property type="entry name" value="Thiamin diphosphate-binding fold (THDP-binding)"/>
    <property type="match status" value="2"/>
</dbReference>
<feature type="domain" description="Thiamine pyrophosphate enzyme TPP-binding" evidence="12">
    <location>
        <begin position="388"/>
        <end position="527"/>
    </location>
</feature>
<evidence type="ECO:0000256" key="8">
    <source>
        <dbReference type="ARBA" id="ARBA00023239"/>
    </source>
</evidence>
<evidence type="ECO:0000256" key="7">
    <source>
        <dbReference type="ARBA" id="ARBA00023052"/>
    </source>
</evidence>
<gene>
    <name evidence="14" type="ORF">SAMN05216522_103273</name>
</gene>
<dbReference type="GO" id="GO:0005829">
    <property type="term" value="C:cytosol"/>
    <property type="evidence" value="ECO:0007669"/>
    <property type="project" value="TreeGrafter"/>
</dbReference>
<feature type="binding site" evidence="9">
    <location>
        <position position="461"/>
    </location>
    <ligand>
        <name>Mg(2+)</name>
        <dbReference type="ChEBI" id="CHEBI:18420"/>
    </ligand>
</feature>
<dbReference type="PANTHER" id="PTHR43452:SF30">
    <property type="entry name" value="PYRUVATE DECARBOXYLASE ISOZYME 1-RELATED"/>
    <property type="match status" value="1"/>
</dbReference>
<comment type="cofactor">
    <cofactor evidence="9">
        <name>Mg(2+)</name>
        <dbReference type="ChEBI" id="CHEBI:18420"/>
    </cofactor>
    <text evidence="9">Binds 1 Mg(2+) per subunit.</text>
</comment>
<comment type="similarity">
    <text evidence="3 10">Belongs to the TPP enzyme family.</text>
</comment>
<feature type="binding site" evidence="9">
    <location>
        <position position="459"/>
    </location>
    <ligand>
        <name>Mg(2+)</name>
        <dbReference type="ChEBI" id="CHEBI:18420"/>
    </ligand>
</feature>
<evidence type="ECO:0000259" key="13">
    <source>
        <dbReference type="Pfam" id="PF02776"/>
    </source>
</evidence>
<comment type="cofactor">
    <cofactor evidence="2">
        <name>thiamine diphosphate</name>
        <dbReference type="ChEBI" id="CHEBI:58937"/>
    </cofactor>
</comment>
<dbReference type="GO" id="GO:0000949">
    <property type="term" value="P:aromatic amino acid family catabolic process to alcohol via Ehrlich pathway"/>
    <property type="evidence" value="ECO:0007669"/>
    <property type="project" value="TreeGrafter"/>
</dbReference>
<dbReference type="InterPro" id="IPR047213">
    <property type="entry name" value="TPP_PYR_PDC_IPDC-like"/>
</dbReference>
<dbReference type="InterPro" id="IPR000399">
    <property type="entry name" value="TPP-bd_CS"/>
</dbReference>
<dbReference type="InterPro" id="IPR012000">
    <property type="entry name" value="Thiamin_PyroP_enz_cen_dom"/>
</dbReference>
<dbReference type="InterPro" id="IPR012001">
    <property type="entry name" value="Thiamin_PyroP_enz_TPP-bd_dom"/>
</dbReference>
<dbReference type="OrthoDB" id="9785953at2"/>
<feature type="binding site" evidence="9">
    <location>
        <position position="432"/>
    </location>
    <ligand>
        <name>Mg(2+)</name>
        <dbReference type="ChEBI" id="CHEBI:18420"/>
    </ligand>
</feature>
<dbReference type="SUPFAM" id="SSF52467">
    <property type="entry name" value="DHS-like NAD/FAD-binding domain"/>
    <property type="match status" value="1"/>
</dbReference>
<evidence type="ECO:0000256" key="3">
    <source>
        <dbReference type="ARBA" id="ARBA00007812"/>
    </source>
</evidence>
<dbReference type="RefSeq" id="WP_092674136.1">
    <property type="nucleotide sequence ID" value="NZ_FOGC01000003.1"/>
</dbReference>
<keyword evidence="15" id="KW-1185">Reference proteome</keyword>
<dbReference type="GO" id="GO:0000287">
    <property type="term" value="F:magnesium ion binding"/>
    <property type="evidence" value="ECO:0007669"/>
    <property type="project" value="InterPro"/>
</dbReference>
<evidence type="ECO:0000313" key="15">
    <source>
        <dbReference type="Proteomes" id="UP000242515"/>
    </source>
</evidence>
<dbReference type="InterPro" id="IPR047214">
    <property type="entry name" value="TPP_PDC_IPDC"/>
</dbReference>
<organism evidence="14 15">
    <name type="scientific">Rosenbergiella nectarea</name>
    <dbReference type="NCBI Taxonomy" id="988801"/>
    <lineage>
        <taxon>Bacteria</taxon>
        <taxon>Pseudomonadati</taxon>
        <taxon>Pseudomonadota</taxon>
        <taxon>Gammaproteobacteria</taxon>
        <taxon>Enterobacterales</taxon>
        <taxon>Erwiniaceae</taxon>
        <taxon>Rosenbergiella</taxon>
    </lineage>
</organism>
<dbReference type="CDD" id="cd07038">
    <property type="entry name" value="TPP_PYR_PDC_IPDC_like"/>
    <property type="match status" value="1"/>
</dbReference>
<feature type="domain" description="Thiamine pyrophosphate enzyme N-terminal TPP-binding" evidence="13">
    <location>
        <begin position="5"/>
        <end position="109"/>
    </location>
</feature>
<keyword evidence="6 9" id="KW-0460">Magnesium</keyword>
<dbReference type="PANTHER" id="PTHR43452">
    <property type="entry name" value="PYRUVATE DECARBOXYLASE"/>
    <property type="match status" value="1"/>
</dbReference>
<dbReference type="STRING" id="988801.SAMN05216522_103273"/>
<dbReference type="FunFam" id="3.40.50.970:FF:000019">
    <property type="entry name" value="Pyruvate decarboxylase isozyme"/>
    <property type="match status" value="1"/>
</dbReference>
<evidence type="ECO:0000313" key="14">
    <source>
        <dbReference type="EMBL" id="SEQ51145.1"/>
    </source>
</evidence>
<dbReference type="Gene3D" id="3.40.50.1220">
    <property type="entry name" value="TPP-binding domain"/>
    <property type="match status" value="1"/>
</dbReference>
<feature type="domain" description="Thiamine pyrophosphate enzyme central" evidence="11">
    <location>
        <begin position="208"/>
        <end position="305"/>
    </location>
</feature>
<reference evidence="15" key="1">
    <citation type="submission" date="2016-10" db="EMBL/GenBank/DDBJ databases">
        <authorList>
            <person name="Varghese N."/>
            <person name="Submissions S."/>
        </authorList>
    </citation>
    <scope>NUCLEOTIDE SEQUENCE [LARGE SCALE GENOMIC DNA]</scope>
    <source>
        <strain evidence="15">8N4</strain>
    </source>
</reference>
<dbReference type="Pfam" id="PF02775">
    <property type="entry name" value="TPP_enzyme_C"/>
    <property type="match status" value="1"/>
</dbReference>
<dbReference type="InterPro" id="IPR029061">
    <property type="entry name" value="THDP-binding"/>
</dbReference>
<comment type="cofactor">
    <cofactor evidence="1">
        <name>a metal cation</name>
        <dbReference type="ChEBI" id="CHEBI:25213"/>
    </cofactor>
</comment>
<dbReference type="GO" id="GO:0030976">
    <property type="term" value="F:thiamine pyrophosphate binding"/>
    <property type="evidence" value="ECO:0007669"/>
    <property type="project" value="InterPro"/>
</dbReference>
<dbReference type="Gene3D" id="3.40.50.970">
    <property type="match status" value="2"/>
</dbReference>
<dbReference type="InterPro" id="IPR029035">
    <property type="entry name" value="DHS-like_NAD/FAD-binding_dom"/>
</dbReference>
<keyword evidence="8" id="KW-0456">Lyase</keyword>
<dbReference type="GO" id="GO:0004737">
    <property type="term" value="F:pyruvate decarboxylase activity"/>
    <property type="evidence" value="ECO:0007669"/>
    <property type="project" value="TreeGrafter"/>
</dbReference>
<evidence type="ECO:0000256" key="6">
    <source>
        <dbReference type="ARBA" id="ARBA00022842"/>
    </source>
</evidence>
<evidence type="ECO:0000256" key="9">
    <source>
        <dbReference type="PIRSR" id="PIRSR036565-2"/>
    </source>
</evidence>
<dbReference type="InterPro" id="IPR012110">
    <property type="entry name" value="PDC/IPDC-like"/>
</dbReference>
<sequence>MQMPLGQFLLRRLHEVGINHLFGVPGDFNLSFLEQTLQPSPIRFINNCNELNAAYAADGYARSNGLGAFVTTWGVGDLSALNGLAGAYAENIPVVHISGLPRLHAVNERALLHHTLVDGDYDNIGRCVAEFTVAQTRLTPANAVIEIDRLLQCCWLERRPVHLQLPSDITHLMIEVPTQPLCLMEPTSDPLQVERVISRLQAQWRPENSPVFLLDNDAVRFGVIDVIRTIAEKMAIPYAVLPSAKGIMDEDSALYLGVYAGQASLPTVSHAIHHSDCVIGVGLRLTDCNTGLFSQLIDNSRLISLRRFDVAIKGAQFPGVMLKELLTKLAEQVTDREARPLPPRPSLPLSTEAQTTFSQAYFWQAIQAFIQPEVIIFGEAGTAHSGASSLRLPAGARYHSQIIWGSIGFTLPALLGSQIAQPDQRHLLFIGDGSLQLTVQELSTLLQQRLTPIIFLINNRGYTIERLILGESSAYNDVNEWDYAKLPSVLDKGNHALSFIVDDIPSLHQALQAAENPNRDKAIFIEIRFSPLDAPPQLKQFAKRFADYDYGNCGPRNLNH</sequence>
<evidence type="ECO:0000259" key="12">
    <source>
        <dbReference type="Pfam" id="PF02775"/>
    </source>
</evidence>
<dbReference type="AlphaFoldDB" id="A0A1H9GM31"/>
<protein>
    <submittedName>
        <fullName evidence="14">Indolepyruvate decarboxylase</fullName>
    </submittedName>
</protein>
<dbReference type="CDD" id="cd02005">
    <property type="entry name" value="TPP_PDC_IPDC"/>
    <property type="match status" value="1"/>
</dbReference>
<keyword evidence="5" id="KW-0210">Decarboxylase</keyword>
<keyword evidence="4 9" id="KW-0479">Metal-binding</keyword>
<name>A0A1H9GM31_9GAMM</name>
<evidence type="ECO:0000256" key="4">
    <source>
        <dbReference type="ARBA" id="ARBA00022723"/>
    </source>
</evidence>
<keyword evidence="7 10" id="KW-0786">Thiamine pyrophosphate</keyword>
<evidence type="ECO:0000256" key="5">
    <source>
        <dbReference type="ARBA" id="ARBA00022793"/>
    </source>
</evidence>